<dbReference type="EMBL" id="JAMDLY010000032">
    <property type="protein sequence ID" value="MCY9533360.1"/>
    <property type="molecule type" value="Genomic_DNA"/>
</dbReference>
<reference evidence="2 3" key="1">
    <citation type="submission" date="2022-05" db="EMBL/GenBank/DDBJ databases">
        <title>Genome Sequencing of Bee-Associated Microbes.</title>
        <authorList>
            <person name="Dunlap C."/>
        </authorList>
    </citation>
    <scope>NUCLEOTIDE SEQUENCE [LARGE SCALE GENOMIC DNA]</scope>
    <source>
        <strain evidence="2 3">NRRL NRS-750</strain>
    </source>
</reference>
<keyword evidence="3" id="KW-1185">Reference proteome</keyword>
<sequence>MKPSVKRLLATTLSTAIIFSVTSPVFANVVPTATTPSSFDISSLSELDRIELELRQVDYADLFRTVGTNLGIVEASGEASTLGLKGKAAKEAAKAMIKKLKNVGSRAWNEQIANYVDKIPLLSKGAKDTLKYYLGYQVLMEALNVMVNFTGMAEDGLTYALEYVGLPKWLAEIAARAIVFFLL</sequence>
<protein>
    <submittedName>
        <fullName evidence="2">Uncharacterized protein</fullName>
    </submittedName>
</protein>
<dbReference type="RefSeq" id="WP_268633147.1">
    <property type="nucleotide sequence ID" value="NZ_JAMDLY010000032.1"/>
</dbReference>
<proteinExistence type="predicted"/>
<accession>A0ABT4EJT1</accession>
<name>A0ABT4EJT1_PAEAL</name>
<organism evidence="2 3">
    <name type="scientific">Paenibacillus alvei</name>
    <name type="common">Bacillus alvei</name>
    <dbReference type="NCBI Taxonomy" id="44250"/>
    <lineage>
        <taxon>Bacteria</taxon>
        <taxon>Bacillati</taxon>
        <taxon>Bacillota</taxon>
        <taxon>Bacilli</taxon>
        <taxon>Bacillales</taxon>
        <taxon>Paenibacillaceae</taxon>
        <taxon>Paenibacillus</taxon>
    </lineage>
</organism>
<feature type="signal peptide" evidence="1">
    <location>
        <begin position="1"/>
        <end position="27"/>
    </location>
</feature>
<dbReference type="Proteomes" id="UP001527090">
    <property type="component" value="Unassembled WGS sequence"/>
</dbReference>
<feature type="chain" id="PRO_5045327958" evidence="1">
    <location>
        <begin position="28"/>
        <end position="183"/>
    </location>
</feature>
<gene>
    <name evidence="2" type="ORF">M5X04_29100</name>
</gene>
<evidence type="ECO:0000313" key="3">
    <source>
        <dbReference type="Proteomes" id="UP001527090"/>
    </source>
</evidence>
<keyword evidence="1" id="KW-0732">Signal</keyword>
<comment type="caution">
    <text evidence="2">The sequence shown here is derived from an EMBL/GenBank/DDBJ whole genome shotgun (WGS) entry which is preliminary data.</text>
</comment>
<evidence type="ECO:0000256" key="1">
    <source>
        <dbReference type="SAM" id="SignalP"/>
    </source>
</evidence>
<evidence type="ECO:0000313" key="2">
    <source>
        <dbReference type="EMBL" id="MCY9533360.1"/>
    </source>
</evidence>